<comment type="caution">
    <text evidence="4">The sequence shown here is derived from an EMBL/GenBank/DDBJ whole genome shotgun (WGS) entry which is preliminary data.</text>
</comment>
<dbReference type="InterPro" id="IPR016181">
    <property type="entry name" value="Acyl_CoA_acyltransferase"/>
</dbReference>
<dbReference type="PROSITE" id="PS51186">
    <property type="entry name" value="GNAT"/>
    <property type="match status" value="1"/>
</dbReference>
<evidence type="ECO:0000313" key="4">
    <source>
        <dbReference type="EMBL" id="MDO7883191.1"/>
    </source>
</evidence>
<reference evidence="4 5" key="1">
    <citation type="submission" date="2023-07" db="EMBL/GenBank/DDBJ databases">
        <title>Protaetiibacter sp. nov WY-16 isolated from soil.</title>
        <authorList>
            <person name="Liu B."/>
            <person name="Wan Y."/>
        </authorList>
    </citation>
    <scope>NUCLEOTIDE SEQUENCE [LARGE SCALE GENOMIC DNA]</scope>
    <source>
        <strain evidence="4 5">WY-16</strain>
    </source>
</reference>
<accession>A0ABT9BQ86</accession>
<dbReference type="PANTHER" id="PTHR43877">
    <property type="entry name" value="AMINOALKYLPHOSPHONATE N-ACETYLTRANSFERASE-RELATED-RELATED"/>
    <property type="match status" value="1"/>
</dbReference>
<dbReference type="Pfam" id="PF13508">
    <property type="entry name" value="Acetyltransf_7"/>
    <property type="match status" value="1"/>
</dbReference>
<dbReference type="InterPro" id="IPR050832">
    <property type="entry name" value="Bact_Acetyltransf"/>
</dbReference>
<gene>
    <name evidence="4" type="ORF">Q5716_13220</name>
</gene>
<dbReference type="Gene3D" id="3.40.630.30">
    <property type="match status" value="1"/>
</dbReference>
<dbReference type="Proteomes" id="UP001241072">
    <property type="component" value="Unassembled WGS sequence"/>
</dbReference>
<dbReference type="SUPFAM" id="SSF55729">
    <property type="entry name" value="Acyl-CoA N-acyltransferases (Nat)"/>
    <property type="match status" value="1"/>
</dbReference>
<dbReference type="EMBL" id="JAUQUB010000003">
    <property type="protein sequence ID" value="MDO7883191.1"/>
    <property type="molecule type" value="Genomic_DNA"/>
</dbReference>
<proteinExistence type="predicted"/>
<sequence length="157" mass="17318">MPFTIRAPRPDEAEALAELHLRTWEETYSGHFPPSAWGPDARAQRIRMWTAICTEPRADWRTAVAEVDGEPIGIAHSGIDDDGHRLLWLVYVLAGHHGTGAGQALLDAVLGDEPARLWVLDGNARAIAFYESNGFRDDGRRQPTGFETGGDEIGMTR</sequence>
<evidence type="ECO:0000259" key="3">
    <source>
        <dbReference type="PROSITE" id="PS51186"/>
    </source>
</evidence>
<keyword evidence="1" id="KW-0808">Transferase</keyword>
<feature type="domain" description="N-acetyltransferase" evidence="3">
    <location>
        <begin position="3"/>
        <end position="157"/>
    </location>
</feature>
<organism evidence="4 5">
    <name type="scientific">Antiquaquibacter soli</name>
    <dbReference type="NCBI Taxonomy" id="3064523"/>
    <lineage>
        <taxon>Bacteria</taxon>
        <taxon>Bacillati</taxon>
        <taxon>Actinomycetota</taxon>
        <taxon>Actinomycetes</taxon>
        <taxon>Micrococcales</taxon>
        <taxon>Microbacteriaceae</taxon>
        <taxon>Antiquaquibacter</taxon>
    </lineage>
</organism>
<evidence type="ECO:0000256" key="2">
    <source>
        <dbReference type="ARBA" id="ARBA00023315"/>
    </source>
</evidence>
<keyword evidence="5" id="KW-1185">Reference proteome</keyword>
<evidence type="ECO:0000313" key="5">
    <source>
        <dbReference type="Proteomes" id="UP001241072"/>
    </source>
</evidence>
<keyword evidence="2" id="KW-0012">Acyltransferase</keyword>
<dbReference type="InterPro" id="IPR000182">
    <property type="entry name" value="GNAT_dom"/>
</dbReference>
<evidence type="ECO:0000256" key="1">
    <source>
        <dbReference type="ARBA" id="ARBA00022679"/>
    </source>
</evidence>
<name>A0ABT9BQ86_9MICO</name>
<dbReference type="CDD" id="cd04301">
    <property type="entry name" value="NAT_SF"/>
    <property type="match status" value="1"/>
</dbReference>
<dbReference type="PANTHER" id="PTHR43877:SF1">
    <property type="entry name" value="ACETYLTRANSFERASE"/>
    <property type="match status" value="1"/>
</dbReference>
<protein>
    <submittedName>
        <fullName evidence="4">GNAT family N-acetyltransferase</fullName>
    </submittedName>
</protein>
<dbReference type="RefSeq" id="WP_305003616.1">
    <property type="nucleotide sequence ID" value="NZ_JAUQUB010000003.1"/>
</dbReference>